<feature type="domain" description="Leucine-binding protein" evidence="4">
    <location>
        <begin position="27"/>
        <end position="361"/>
    </location>
</feature>
<dbReference type="GO" id="GO:0006865">
    <property type="term" value="P:amino acid transport"/>
    <property type="evidence" value="ECO:0007669"/>
    <property type="project" value="UniProtKB-KW"/>
</dbReference>
<organism evidence="5">
    <name type="scientific">mine drainage metagenome</name>
    <dbReference type="NCBI Taxonomy" id="410659"/>
    <lineage>
        <taxon>unclassified sequences</taxon>
        <taxon>metagenomes</taxon>
        <taxon>ecological metagenomes</taxon>
    </lineage>
</organism>
<name>A0A1J5SPT8_9ZZZZ</name>
<comment type="caution">
    <text evidence="5">The sequence shown here is derived from an EMBL/GenBank/DDBJ whole genome shotgun (WGS) entry which is preliminary data.</text>
</comment>
<dbReference type="Pfam" id="PF13458">
    <property type="entry name" value="Peripla_BP_6"/>
    <property type="match status" value="1"/>
</dbReference>
<proteinExistence type="predicted"/>
<keyword evidence="1" id="KW-0813">Transport</keyword>
<keyword evidence="2" id="KW-0732">Signal</keyword>
<sequence>MSSLKTALLAAVAVTAMGAGAARANIIVGVAGPMTGSNAAFGEQYRRGAEKAIEDINAKGGLLGQKLSLAVEDDACDPKQAVNVANDLVSKNVAVVIGHFCSSSSIPASSVYAESNVIEISPGSTNPVYTDRGMPDLFRVCGRDDSQGPTAAKYVAEHFKGKRVAVLNDKSAYGKGLADEFAKELHSLGVKEVFNDSITVGDKDFSPLIAKLKNIKVDVIYFGGYETEGGLIVRQAAEQGLKATLIGGDALVTQDFWSITGPTGNGTLMTFGPDPRLNPANADLVKAFRAQHYEPEAYTLYTYGAIQAWAQAVKKAGSIDSTKVEKSLRANKFDTVLGKIGFDAKGDVTAPGYVFYMWKDGKYVYAK</sequence>
<evidence type="ECO:0000259" key="4">
    <source>
        <dbReference type="Pfam" id="PF13458"/>
    </source>
</evidence>
<dbReference type="PANTHER" id="PTHR47151:SF2">
    <property type="entry name" value="AMINO ACID BINDING PROTEIN"/>
    <property type="match status" value="1"/>
</dbReference>
<dbReference type="InterPro" id="IPR000709">
    <property type="entry name" value="Leu_Ile_Val-bd"/>
</dbReference>
<dbReference type="CDD" id="cd06342">
    <property type="entry name" value="PBP1_ABC_LIVBP-like"/>
    <property type="match status" value="1"/>
</dbReference>
<dbReference type="AlphaFoldDB" id="A0A1J5SPT8"/>
<evidence type="ECO:0000256" key="2">
    <source>
        <dbReference type="ARBA" id="ARBA00022729"/>
    </source>
</evidence>
<protein>
    <recommendedName>
        <fullName evidence="4">Leucine-binding protein domain-containing protein</fullName>
    </recommendedName>
</protein>
<dbReference type="PANTHER" id="PTHR47151">
    <property type="entry name" value="LEU/ILE/VAL-BINDING ABC TRANSPORTER SUBUNIT"/>
    <property type="match status" value="1"/>
</dbReference>
<gene>
    <name evidence="5" type="ORF">GALL_159370</name>
</gene>
<evidence type="ECO:0000313" key="5">
    <source>
        <dbReference type="EMBL" id="OIR02078.1"/>
    </source>
</evidence>
<dbReference type="PRINTS" id="PR00337">
    <property type="entry name" value="LEUILEVALBP"/>
</dbReference>
<evidence type="ECO:0000256" key="3">
    <source>
        <dbReference type="ARBA" id="ARBA00022970"/>
    </source>
</evidence>
<reference evidence="5" key="1">
    <citation type="submission" date="2016-10" db="EMBL/GenBank/DDBJ databases">
        <title>Sequence of Gallionella enrichment culture.</title>
        <authorList>
            <person name="Poehlein A."/>
            <person name="Muehling M."/>
            <person name="Daniel R."/>
        </authorList>
    </citation>
    <scope>NUCLEOTIDE SEQUENCE</scope>
</reference>
<accession>A0A1J5SPT8</accession>
<dbReference type="Gene3D" id="3.40.50.2300">
    <property type="match status" value="2"/>
</dbReference>
<dbReference type="InterPro" id="IPR028081">
    <property type="entry name" value="Leu-bd"/>
</dbReference>
<dbReference type="EMBL" id="MLJW01000078">
    <property type="protein sequence ID" value="OIR02078.1"/>
    <property type="molecule type" value="Genomic_DNA"/>
</dbReference>
<dbReference type="SUPFAM" id="SSF53822">
    <property type="entry name" value="Periplasmic binding protein-like I"/>
    <property type="match status" value="1"/>
</dbReference>
<evidence type="ECO:0000256" key="1">
    <source>
        <dbReference type="ARBA" id="ARBA00022448"/>
    </source>
</evidence>
<dbReference type="InterPro" id="IPR028082">
    <property type="entry name" value="Peripla_BP_I"/>
</dbReference>
<keyword evidence="3" id="KW-0029">Amino-acid transport</keyword>